<dbReference type="PANTHER" id="PTHR23324">
    <property type="entry name" value="SEC14 RELATED PROTEIN"/>
    <property type="match status" value="1"/>
</dbReference>
<dbReference type="OrthoDB" id="1434354at2759"/>
<feature type="compositionally biased region" description="Low complexity" evidence="1">
    <location>
        <begin position="353"/>
        <end position="364"/>
    </location>
</feature>
<protein>
    <submittedName>
        <fullName evidence="3">SEC14-like protein 5</fullName>
    </submittedName>
</protein>
<dbReference type="GO" id="GO:0005737">
    <property type="term" value="C:cytoplasm"/>
    <property type="evidence" value="ECO:0007669"/>
    <property type="project" value="TreeGrafter"/>
</dbReference>
<dbReference type="Proteomes" id="UP001153069">
    <property type="component" value="Unassembled WGS sequence"/>
</dbReference>
<feature type="region of interest" description="Disordered" evidence="1">
    <location>
        <begin position="350"/>
        <end position="414"/>
    </location>
</feature>
<dbReference type="Pfam" id="PF00650">
    <property type="entry name" value="CRAL_TRIO"/>
    <property type="match status" value="1"/>
</dbReference>
<accession>A0A9N8DJN8</accession>
<evidence type="ECO:0000259" key="2">
    <source>
        <dbReference type="PROSITE" id="PS50191"/>
    </source>
</evidence>
<dbReference type="InterPro" id="IPR051064">
    <property type="entry name" value="SEC14/CRAL-TRIO_domain"/>
</dbReference>
<dbReference type="AlphaFoldDB" id="A0A9N8DJN8"/>
<dbReference type="InterPro" id="IPR036865">
    <property type="entry name" value="CRAL-TRIO_dom_sf"/>
</dbReference>
<dbReference type="PROSITE" id="PS50191">
    <property type="entry name" value="CRAL_TRIO"/>
    <property type="match status" value="1"/>
</dbReference>
<evidence type="ECO:0000256" key="1">
    <source>
        <dbReference type="SAM" id="MobiDB-lite"/>
    </source>
</evidence>
<comment type="caution">
    <text evidence="3">The sequence shown here is derived from an EMBL/GenBank/DDBJ whole genome shotgun (WGS) entry which is preliminary data.</text>
</comment>
<dbReference type="CDD" id="cd00170">
    <property type="entry name" value="SEC14"/>
    <property type="match status" value="1"/>
</dbReference>
<evidence type="ECO:0000313" key="3">
    <source>
        <dbReference type="EMBL" id="CAB9500944.1"/>
    </source>
</evidence>
<feature type="domain" description="CRAL-TRIO" evidence="2">
    <location>
        <begin position="144"/>
        <end position="303"/>
    </location>
</feature>
<evidence type="ECO:0000313" key="4">
    <source>
        <dbReference type="Proteomes" id="UP001153069"/>
    </source>
</evidence>
<dbReference type="InterPro" id="IPR001251">
    <property type="entry name" value="CRAL-TRIO_dom"/>
</dbReference>
<feature type="compositionally biased region" description="Polar residues" evidence="1">
    <location>
        <begin position="387"/>
        <end position="404"/>
    </location>
</feature>
<dbReference type="Gene3D" id="3.40.525.10">
    <property type="entry name" value="CRAL-TRIO lipid binding domain"/>
    <property type="match status" value="1"/>
</dbReference>
<proteinExistence type="predicted"/>
<dbReference type="PANTHER" id="PTHR23324:SF83">
    <property type="entry name" value="SEC14-LIKE PROTEIN 2"/>
    <property type="match status" value="1"/>
</dbReference>
<reference evidence="3" key="1">
    <citation type="submission" date="2020-06" db="EMBL/GenBank/DDBJ databases">
        <authorList>
            <consortium name="Plant Systems Biology data submission"/>
        </authorList>
    </citation>
    <scope>NUCLEOTIDE SEQUENCE</scope>
    <source>
        <strain evidence="3">D6</strain>
    </source>
</reference>
<keyword evidence="4" id="KW-1185">Reference proteome</keyword>
<organism evidence="3 4">
    <name type="scientific">Seminavis robusta</name>
    <dbReference type="NCBI Taxonomy" id="568900"/>
    <lineage>
        <taxon>Eukaryota</taxon>
        <taxon>Sar</taxon>
        <taxon>Stramenopiles</taxon>
        <taxon>Ochrophyta</taxon>
        <taxon>Bacillariophyta</taxon>
        <taxon>Bacillariophyceae</taxon>
        <taxon>Bacillariophycidae</taxon>
        <taxon>Naviculales</taxon>
        <taxon>Naviculaceae</taxon>
        <taxon>Seminavis</taxon>
    </lineage>
</organism>
<dbReference type="SUPFAM" id="SSF52087">
    <property type="entry name" value="CRAL/TRIO domain"/>
    <property type="match status" value="1"/>
</dbReference>
<name>A0A9N8DJN8_9STRA</name>
<sequence length="414" mass="47496">MPSLTNKNPRATGSIASFENAVELSMTWEERWSHDRFEAMCKLWNLKDQDAQNMRQLQENLNDVIHWKNDPFEVMRFYKEYYLYATSPSSSQSHRGTALRKVETMFRQMIAWRHETNADTLLARIPTPDPHWHQLPCQMLETCDYDGDPVLVDRIGAADSWGLFQHFGVQDFVQQICWIRELHCHPAFWQSSQSQNTSTSTTSTNRRHVRHFSIVVDLQGLHAGHMRPGLLPLFHRVARISQECYAGWEKRIIVIRAPRIFKVVWSITKHFFDKHIQESIIFGTQQDYLQVLSQYMKLEGLPDCIAPGVGTAKGYPGYFQQVSLAGGPFRRIEDNDNHDDIMLNKEAGYETGSVSSSDSSSEQSCKSKKNRHSVKVVSSSMMKGTWKPTSTTNATPSIRITQSESNHRSILAAI</sequence>
<gene>
    <name evidence="3" type="ORF">SEMRO_96_G049520.1</name>
</gene>
<dbReference type="EMBL" id="CAICTM010000095">
    <property type="protein sequence ID" value="CAB9500944.1"/>
    <property type="molecule type" value="Genomic_DNA"/>
</dbReference>